<dbReference type="Pfam" id="PF08522">
    <property type="entry name" value="BT_3987-like_N"/>
    <property type="match status" value="1"/>
</dbReference>
<sequence length="274" mass="29777">MLLLFVLICTSCEKGLDMVNVDSTVYIPGSGLSTQTALLGESVYKLGIYKAGVNQKNAEVTVNLGVDQEVFATFLASNPGYELLPVTNFNIPSGEVKLGKGDVRQDLNIRLTNIGENTFSGKKYVLPISIKTVSPSVKINEEKKVAFLYFSRFRNVYESKYKAYGTGVDDVGVVVKKIDEVIVPVSVSANTIEISGPETGMKIRLAVQNDRVVVTGAPGSAAYNIQNNIAKGESTYIGKFDPTYQAYKGAFKLFYSYTLSGKLIQVAVDLSFTL</sequence>
<evidence type="ECO:0000313" key="2">
    <source>
        <dbReference type="EMBL" id="SMD13236.1"/>
    </source>
</evidence>
<feature type="domain" description="BT-3987-like N-terminal" evidence="1">
    <location>
        <begin position="24"/>
        <end position="135"/>
    </location>
</feature>
<dbReference type="STRING" id="475255.SAMN04488101_11632"/>
<keyword evidence="3" id="KW-1185">Reference proteome</keyword>
<dbReference type="Proteomes" id="UP000192678">
    <property type="component" value="Unassembled WGS sequence"/>
</dbReference>
<protein>
    <recommendedName>
        <fullName evidence="1">BT-3987-like N-terminal domain-containing protein</fullName>
    </recommendedName>
</protein>
<dbReference type="Gene3D" id="2.60.40.1740">
    <property type="entry name" value="hypothetical protein (bacova_03559)"/>
    <property type="match status" value="1"/>
</dbReference>
<dbReference type="EMBL" id="FWYB01000016">
    <property type="protein sequence ID" value="SMD13236.1"/>
    <property type="molecule type" value="Genomic_DNA"/>
</dbReference>
<dbReference type="InterPro" id="IPR013728">
    <property type="entry name" value="BT_3987-like_N"/>
</dbReference>
<evidence type="ECO:0000313" key="3">
    <source>
        <dbReference type="Proteomes" id="UP000192678"/>
    </source>
</evidence>
<gene>
    <name evidence="2" type="ORF">SAMN04488101_11632</name>
</gene>
<organism evidence="2 3">
    <name type="scientific">Pedobacter nyackensis</name>
    <dbReference type="NCBI Taxonomy" id="475255"/>
    <lineage>
        <taxon>Bacteria</taxon>
        <taxon>Pseudomonadati</taxon>
        <taxon>Bacteroidota</taxon>
        <taxon>Sphingobacteriia</taxon>
        <taxon>Sphingobacteriales</taxon>
        <taxon>Sphingobacteriaceae</taxon>
        <taxon>Pedobacter</taxon>
    </lineage>
</organism>
<dbReference type="AlphaFoldDB" id="A0A1W2EVJ5"/>
<accession>A0A1W2EVJ5</accession>
<proteinExistence type="predicted"/>
<name>A0A1W2EVJ5_9SPHI</name>
<evidence type="ECO:0000259" key="1">
    <source>
        <dbReference type="Pfam" id="PF08522"/>
    </source>
</evidence>
<reference evidence="2 3" key="1">
    <citation type="submission" date="2017-04" db="EMBL/GenBank/DDBJ databases">
        <authorList>
            <person name="Afonso C.L."/>
            <person name="Miller P.J."/>
            <person name="Scott M.A."/>
            <person name="Spackman E."/>
            <person name="Goraichik I."/>
            <person name="Dimitrov K.M."/>
            <person name="Suarez D.L."/>
            <person name="Swayne D.E."/>
        </authorList>
    </citation>
    <scope>NUCLEOTIDE SEQUENCE [LARGE SCALE GENOMIC DNA]</scope>
    <source>
        <strain evidence="2 3">DSM 19625</strain>
    </source>
</reference>